<feature type="region of interest" description="Disordered" evidence="7">
    <location>
        <begin position="247"/>
        <end position="277"/>
    </location>
</feature>
<sequence>MRFPLLRPHWLGIHLVALVAVLVCFLLGYWQYERAQRPDRETITNPVEDLASAESIDTLLEPGQYMPQAIANEAVTATGTYDTGRQLLAPALSPEGEEGYYVVVPLVVEDGVAVVVNRGWIPVDAVDAVPPAPQGEVTVRGWLQMPQNEAYRGYSPIVPEGQVARISSALLVNEWPYRLYEGYVTLGEQTPPTPAGADVALKEIPPPDPPQETVWNFRNLSYAAQWWVFGAAAIVFWVSLVRREREEQRAGRESGGSDGAAAPTAEPAQPSADAAAD</sequence>
<keyword evidence="9" id="KW-1185">Reference proteome</keyword>
<name>A0ABY4L4P9_THEAE</name>
<evidence type="ECO:0000256" key="2">
    <source>
        <dbReference type="ARBA" id="ARBA00007165"/>
    </source>
</evidence>
<feature type="transmembrane region" description="Helical" evidence="6">
    <location>
        <begin position="12"/>
        <end position="32"/>
    </location>
</feature>
<dbReference type="Proteomes" id="UP000832041">
    <property type="component" value="Chromosome"/>
</dbReference>
<evidence type="ECO:0000313" key="8">
    <source>
        <dbReference type="EMBL" id="UPT22665.1"/>
    </source>
</evidence>
<accession>A0ABY4L4P9</accession>
<organism evidence="8 9">
    <name type="scientific">Thermobifida alba</name>
    <name type="common">Thermomonospora alba</name>
    <dbReference type="NCBI Taxonomy" id="53522"/>
    <lineage>
        <taxon>Bacteria</taxon>
        <taxon>Bacillati</taxon>
        <taxon>Actinomycetota</taxon>
        <taxon>Actinomycetes</taxon>
        <taxon>Streptosporangiales</taxon>
        <taxon>Nocardiopsidaceae</taxon>
        <taxon>Thermobifida</taxon>
    </lineage>
</organism>
<dbReference type="InterPro" id="IPR045214">
    <property type="entry name" value="Surf1/Surf4"/>
</dbReference>
<keyword evidence="4 6" id="KW-1133">Transmembrane helix</keyword>
<evidence type="ECO:0000256" key="1">
    <source>
        <dbReference type="ARBA" id="ARBA00004370"/>
    </source>
</evidence>
<proteinExistence type="inferred from homology"/>
<evidence type="ECO:0000256" key="3">
    <source>
        <dbReference type="ARBA" id="ARBA00022692"/>
    </source>
</evidence>
<evidence type="ECO:0000256" key="5">
    <source>
        <dbReference type="ARBA" id="ARBA00023136"/>
    </source>
</evidence>
<feature type="transmembrane region" description="Helical" evidence="6">
    <location>
        <begin position="224"/>
        <end position="242"/>
    </location>
</feature>
<keyword evidence="3 6" id="KW-0812">Transmembrane</keyword>
<feature type="compositionally biased region" description="Low complexity" evidence="7">
    <location>
        <begin position="265"/>
        <end position="277"/>
    </location>
</feature>
<protein>
    <recommendedName>
        <fullName evidence="6">SURF1-like protein</fullName>
    </recommendedName>
</protein>
<comment type="similarity">
    <text evidence="2 6">Belongs to the SURF1 family.</text>
</comment>
<dbReference type="RefSeq" id="WP_248591169.1">
    <property type="nucleotide sequence ID" value="NZ_BAABEB010000011.1"/>
</dbReference>
<keyword evidence="6" id="KW-1003">Cell membrane</keyword>
<dbReference type="Pfam" id="PF02104">
    <property type="entry name" value="SURF1"/>
    <property type="match status" value="1"/>
</dbReference>
<dbReference type="PROSITE" id="PS50895">
    <property type="entry name" value="SURF1"/>
    <property type="match status" value="1"/>
</dbReference>
<dbReference type="EMBL" id="CP051627">
    <property type="protein sequence ID" value="UPT22665.1"/>
    <property type="molecule type" value="Genomic_DNA"/>
</dbReference>
<evidence type="ECO:0000256" key="4">
    <source>
        <dbReference type="ARBA" id="ARBA00022989"/>
    </source>
</evidence>
<evidence type="ECO:0000256" key="6">
    <source>
        <dbReference type="RuleBase" id="RU363076"/>
    </source>
</evidence>
<comment type="subcellular location">
    <subcellularLocation>
        <location evidence="6">Cell membrane</location>
        <topology evidence="6">Multi-pass membrane protein</topology>
    </subcellularLocation>
    <subcellularLocation>
        <location evidence="1">Membrane</location>
    </subcellularLocation>
</comment>
<dbReference type="PANTHER" id="PTHR23427">
    <property type="entry name" value="SURFEIT LOCUS PROTEIN"/>
    <property type="match status" value="1"/>
</dbReference>
<evidence type="ECO:0000313" key="9">
    <source>
        <dbReference type="Proteomes" id="UP000832041"/>
    </source>
</evidence>
<dbReference type="PANTHER" id="PTHR23427:SF2">
    <property type="entry name" value="SURFEIT LOCUS PROTEIN 1"/>
    <property type="match status" value="1"/>
</dbReference>
<reference evidence="8 9" key="1">
    <citation type="submission" date="2020-04" db="EMBL/GenBank/DDBJ databases">
        <title>Thermobifida alba genome sequencing and assembly.</title>
        <authorList>
            <person name="Luzics S."/>
            <person name="Horvath B."/>
            <person name="Nagy I."/>
            <person name="Toth A."/>
            <person name="Nagy I."/>
            <person name="Kukolya J."/>
        </authorList>
    </citation>
    <scope>NUCLEOTIDE SEQUENCE [LARGE SCALE GENOMIC DNA]</scope>
    <source>
        <strain evidence="8 9">DSM 43795</strain>
    </source>
</reference>
<dbReference type="CDD" id="cd06662">
    <property type="entry name" value="SURF1"/>
    <property type="match status" value="1"/>
</dbReference>
<gene>
    <name evidence="8" type="ORF">FOF52_18355</name>
</gene>
<keyword evidence="5 6" id="KW-0472">Membrane</keyword>
<dbReference type="InterPro" id="IPR002994">
    <property type="entry name" value="Surf1/Shy1"/>
</dbReference>
<evidence type="ECO:0000256" key="7">
    <source>
        <dbReference type="SAM" id="MobiDB-lite"/>
    </source>
</evidence>